<feature type="domain" description="SPOR" evidence="2">
    <location>
        <begin position="89"/>
        <end position="165"/>
    </location>
</feature>
<dbReference type="GO" id="GO:0032506">
    <property type="term" value="P:cytokinetic process"/>
    <property type="evidence" value="ECO:0007669"/>
    <property type="project" value="TreeGrafter"/>
</dbReference>
<organism evidence="3 4">
    <name type="scientific">Litorivicinus lipolyticus</name>
    <dbReference type="NCBI Taxonomy" id="418701"/>
    <lineage>
        <taxon>Bacteria</taxon>
        <taxon>Pseudomonadati</taxon>
        <taxon>Pseudomonadota</taxon>
        <taxon>Gammaproteobacteria</taxon>
        <taxon>Oceanospirillales</taxon>
        <taxon>Litorivicinaceae</taxon>
        <taxon>Litorivicinus</taxon>
    </lineage>
</organism>
<dbReference type="EMBL" id="CP045871">
    <property type="protein sequence ID" value="QGG79743.1"/>
    <property type="molecule type" value="Genomic_DNA"/>
</dbReference>
<accession>A0A5Q2Q9A5</accession>
<dbReference type="InterPro" id="IPR036680">
    <property type="entry name" value="SPOR-like_sf"/>
</dbReference>
<dbReference type="Proteomes" id="UP000388235">
    <property type="component" value="Chromosome"/>
</dbReference>
<evidence type="ECO:0000313" key="4">
    <source>
        <dbReference type="Proteomes" id="UP000388235"/>
    </source>
</evidence>
<keyword evidence="1" id="KW-0472">Membrane</keyword>
<gene>
    <name evidence="3" type="ORF">GH975_03820</name>
</gene>
<dbReference type="RefSeq" id="WP_153713247.1">
    <property type="nucleotide sequence ID" value="NZ_CP045871.1"/>
</dbReference>
<dbReference type="PANTHER" id="PTHR38687">
    <property type="entry name" value="CELL DIVISION PROTEIN DEDD-RELATED"/>
    <property type="match status" value="1"/>
</dbReference>
<evidence type="ECO:0000256" key="1">
    <source>
        <dbReference type="SAM" id="Phobius"/>
    </source>
</evidence>
<dbReference type="GO" id="GO:0030428">
    <property type="term" value="C:cell septum"/>
    <property type="evidence" value="ECO:0007669"/>
    <property type="project" value="TreeGrafter"/>
</dbReference>
<dbReference type="Gene3D" id="3.30.70.1070">
    <property type="entry name" value="Sporulation related repeat"/>
    <property type="match status" value="1"/>
</dbReference>
<sequence length="167" mass="17886">MSAEQMLSAAQVRHRVIGAIVVLSLLIIVVPWALDPDTAAFDPRSVAIEDVPAAPFVGSPVSPTPMPEATEAALRSAQDLLNPSAPVAGPMPDAWGLQVGSFKNADNAQRLADRLIAADWEGVRLEPKSGFHRVLVGPVRNRADADGLQSQLKREFDLNGRVVRIKP</sequence>
<protein>
    <recommendedName>
        <fullName evidence="2">SPOR domain-containing protein</fullName>
    </recommendedName>
</protein>
<dbReference type="OrthoDB" id="7069135at2"/>
<dbReference type="PROSITE" id="PS51724">
    <property type="entry name" value="SPOR"/>
    <property type="match status" value="1"/>
</dbReference>
<dbReference type="AlphaFoldDB" id="A0A5Q2Q9A5"/>
<dbReference type="SUPFAM" id="SSF110997">
    <property type="entry name" value="Sporulation related repeat"/>
    <property type="match status" value="1"/>
</dbReference>
<dbReference type="InterPro" id="IPR007730">
    <property type="entry name" value="SPOR-like_dom"/>
</dbReference>
<dbReference type="KEGG" id="llp:GH975_03820"/>
<dbReference type="GO" id="GO:0032153">
    <property type="term" value="C:cell division site"/>
    <property type="evidence" value="ECO:0007669"/>
    <property type="project" value="TreeGrafter"/>
</dbReference>
<keyword evidence="1" id="KW-1133">Transmembrane helix</keyword>
<proteinExistence type="predicted"/>
<dbReference type="InterPro" id="IPR052521">
    <property type="entry name" value="Cell_div_SPOR-domain"/>
</dbReference>
<dbReference type="GO" id="GO:0042834">
    <property type="term" value="F:peptidoglycan binding"/>
    <property type="evidence" value="ECO:0007669"/>
    <property type="project" value="InterPro"/>
</dbReference>
<feature type="transmembrane region" description="Helical" evidence="1">
    <location>
        <begin position="12"/>
        <end position="34"/>
    </location>
</feature>
<keyword evidence="1" id="KW-0812">Transmembrane</keyword>
<dbReference type="Pfam" id="PF05036">
    <property type="entry name" value="SPOR"/>
    <property type="match status" value="1"/>
</dbReference>
<dbReference type="PANTHER" id="PTHR38687:SF1">
    <property type="entry name" value="CELL DIVISION PROTEIN DEDD"/>
    <property type="match status" value="1"/>
</dbReference>
<keyword evidence="4" id="KW-1185">Reference proteome</keyword>
<name>A0A5Q2Q9A5_9GAMM</name>
<evidence type="ECO:0000259" key="2">
    <source>
        <dbReference type="PROSITE" id="PS51724"/>
    </source>
</evidence>
<reference evidence="3 4" key="1">
    <citation type="submission" date="2019-11" db="EMBL/GenBank/DDBJ databases">
        <authorList>
            <person name="Khan S.A."/>
            <person name="Jeon C.O."/>
            <person name="Chun B.H."/>
        </authorList>
    </citation>
    <scope>NUCLEOTIDE SEQUENCE [LARGE SCALE GENOMIC DNA]</scope>
    <source>
        <strain evidence="3 4">IMCC 1097</strain>
    </source>
</reference>
<evidence type="ECO:0000313" key="3">
    <source>
        <dbReference type="EMBL" id="QGG79743.1"/>
    </source>
</evidence>